<evidence type="ECO:0008006" key="3">
    <source>
        <dbReference type="Google" id="ProtNLM"/>
    </source>
</evidence>
<organism evidence="2">
    <name type="scientific">uncultured prokaryote</name>
    <dbReference type="NCBI Taxonomy" id="198431"/>
    <lineage>
        <taxon>unclassified sequences</taxon>
        <taxon>environmental samples</taxon>
    </lineage>
</organism>
<keyword evidence="1" id="KW-1133">Transmembrane helix</keyword>
<proteinExistence type="predicted"/>
<evidence type="ECO:0000256" key="1">
    <source>
        <dbReference type="SAM" id="Phobius"/>
    </source>
</evidence>
<protein>
    <recommendedName>
        <fullName evidence="3">DUF4352 domain-containing protein</fullName>
    </recommendedName>
</protein>
<accession>A0A0H5Q6D1</accession>
<geneLocation type="plasmid" evidence="2">
    <name>pRGFK1341</name>
</geneLocation>
<sequence>MWEWTPTLIAAAVSCGISFCSFLLAAWSLRISLLNRRLALQQESRKQPKLLVESMKNFRTDIGDHAYFIVHLQITNTSENHNAAKRVELMIHLPDGRNRSALRLEPTDEEAQGLERFKNRVRIPIQLSAGSAAAGWAIFAAPVKFLRGKDIKEYNLEVEDIHSSVKVIQSLIFLSER</sequence>
<keyword evidence="1" id="KW-0472">Membrane</keyword>
<feature type="transmembrane region" description="Helical" evidence="1">
    <location>
        <begin position="6"/>
        <end position="27"/>
    </location>
</feature>
<keyword evidence="1" id="KW-0812">Transmembrane</keyword>
<reference evidence="2" key="2">
    <citation type="submission" date="2015-07" db="EMBL/GenBank/DDBJ databases">
        <title>Plasmids, circular viruses and viroids from rat gut.</title>
        <authorList>
            <person name="Jorgensen T.J."/>
            <person name="Hansen M.A."/>
            <person name="Xu Z."/>
            <person name="Tabak M.A."/>
            <person name="Sorensen S.J."/>
            <person name="Hansen L.H."/>
        </authorList>
    </citation>
    <scope>NUCLEOTIDE SEQUENCE</scope>
    <source>
        <plasmid evidence="2">pRGFK1341</plasmid>
    </source>
</reference>
<reference evidence="2" key="1">
    <citation type="submission" date="2015-06" db="EMBL/GenBank/DDBJ databases">
        <authorList>
            <person name="Joergensen T."/>
        </authorList>
    </citation>
    <scope>NUCLEOTIDE SEQUENCE</scope>
    <source>
        <plasmid evidence="2">pRGFK1341</plasmid>
    </source>
</reference>
<dbReference type="AlphaFoldDB" id="A0A0H5Q6D1"/>
<name>A0A0H5Q6D1_9ZZZZ</name>
<evidence type="ECO:0000313" key="2">
    <source>
        <dbReference type="EMBL" id="CRY96979.1"/>
    </source>
</evidence>
<keyword evidence="2" id="KW-0614">Plasmid</keyword>
<dbReference type="EMBL" id="LN853904">
    <property type="protein sequence ID" value="CRY96979.1"/>
    <property type="molecule type" value="Genomic_DNA"/>
</dbReference>